<gene>
    <name evidence="1" type="ORF">GJV76_12485</name>
</gene>
<protein>
    <submittedName>
        <fullName evidence="1">Uncharacterized protein</fullName>
    </submittedName>
</protein>
<dbReference type="AlphaFoldDB" id="A0A6I3LMJ9"/>
<dbReference type="OrthoDB" id="9810236at2"/>
<sequence>MSKYVFSVFASKNIETQIDIFTNPDKSKFGYKYIERWREFYTEEGGMDTNRLNGIEETQFL</sequence>
<comment type="caution">
    <text evidence="1">The sequence shown here is derived from an EMBL/GenBank/DDBJ whole genome shotgun (WGS) entry which is preliminary data.</text>
</comment>
<accession>A0A6I3LMJ9</accession>
<dbReference type="EMBL" id="WMJX01000034">
    <property type="protein sequence ID" value="MTG98937.1"/>
    <property type="molecule type" value="Genomic_DNA"/>
</dbReference>
<keyword evidence="2" id="KW-1185">Reference proteome</keyword>
<evidence type="ECO:0000313" key="2">
    <source>
        <dbReference type="Proteomes" id="UP000438760"/>
    </source>
</evidence>
<evidence type="ECO:0000313" key="1">
    <source>
        <dbReference type="EMBL" id="MTG98937.1"/>
    </source>
</evidence>
<reference evidence="1 2" key="1">
    <citation type="submission" date="2019-11" db="EMBL/GenBank/DDBJ databases">
        <title>Genome of Strain BIT-d1.</title>
        <authorList>
            <person name="Yang Y."/>
        </authorList>
    </citation>
    <scope>NUCLEOTIDE SEQUENCE [LARGE SCALE GENOMIC DNA]</scope>
    <source>
        <strain evidence="1 2">BIT-d1</strain>
    </source>
</reference>
<organism evidence="1 2">
    <name type="scientific">Myroides albus</name>
    <dbReference type="NCBI Taxonomy" id="2562892"/>
    <lineage>
        <taxon>Bacteria</taxon>
        <taxon>Pseudomonadati</taxon>
        <taxon>Bacteroidota</taxon>
        <taxon>Flavobacteriia</taxon>
        <taxon>Flavobacteriales</taxon>
        <taxon>Flavobacteriaceae</taxon>
        <taxon>Myroides</taxon>
    </lineage>
</organism>
<dbReference type="Proteomes" id="UP000438760">
    <property type="component" value="Unassembled WGS sequence"/>
</dbReference>
<name>A0A6I3LMJ9_9FLAO</name>
<proteinExistence type="predicted"/>
<dbReference type="RefSeq" id="WP_155092948.1">
    <property type="nucleotide sequence ID" value="NZ_CP102754.1"/>
</dbReference>